<gene>
    <name evidence="1" type="ORF">RRG08_041824</name>
</gene>
<protein>
    <submittedName>
        <fullName evidence="1">Uncharacterized protein</fullName>
    </submittedName>
</protein>
<dbReference type="EMBL" id="JAWDGP010007174">
    <property type="protein sequence ID" value="KAK3728639.1"/>
    <property type="molecule type" value="Genomic_DNA"/>
</dbReference>
<evidence type="ECO:0000313" key="1">
    <source>
        <dbReference type="EMBL" id="KAK3728639.1"/>
    </source>
</evidence>
<organism evidence="1 2">
    <name type="scientific">Elysia crispata</name>
    <name type="common">lettuce slug</name>
    <dbReference type="NCBI Taxonomy" id="231223"/>
    <lineage>
        <taxon>Eukaryota</taxon>
        <taxon>Metazoa</taxon>
        <taxon>Spiralia</taxon>
        <taxon>Lophotrochozoa</taxon>
        <taxon>Mollusca</taxon>
        <taxon>Gastropoda</taxon>
        <taxon>Heterobranchia</taxon>
        <taxon>Euthyneura</taxon>
        <taxon>Panpulmonata</taxon>
        <taxon>Sacoglossa</taxon>
        <taxon>Placobranchoidea</taxon>
        <taxon>Plakobranchidae</taxon>
        <taxon>Elysia</taxon>
    </lineage>
</organism>
<proteinExistence type="predicted"/>
<reference evidence="1" key="1">
    <citation type="journal article" date="2023" name="G3 (Bethesda)">
        <title>A reference genome for the long-term kleptoplast-retaining sea slug Elysia crispata morphotype clarki.</title>
        <authorList>
            <person name="Eastman K.E."/>
            <person name="Pendleton A.L."/>
            <person name="Shaikh M.A."/>
            <person name="Suttiyut T."/>
            <person name="Ogas R."/>
            <person name="Tomko P."/>
            <person name="Gavelis G."/>
            <person name="Widhalm J.R."/>
            <person name="Wisecaver J.H."/>
        </authorList>
    </citation>
    <scope>NUCLEOTIDE SEQUENCE</scope>
    <source>
        <strain evidence="1">ECLA1</strain>
    </source>
</reference>
<comment type="caution">
    <text evidence="1">The sequence shown here is derived from an EMBL/GenBank/DDBJ whole genome shotgun (WGS) entry which is preliminary data.</text>
</comment>
<dbReference type="Proteomes" id="UP001283361">
    <property type="component" value="Unassembled WGS sequence"/>
</dbReference>
<dbReference type="AlphaFoldDB" id="A0AAE1CQM1"/>
<name>A0AAE1CQM1_9GAST</name>
<evidence type="ECO:0000313" key="2">
    <source>
        <dbReference type="Proteomes" id="UP001283361"/>
    </source>
</evidence>
<accession>A0AAE1CQM1</accession>
<keyword evidence="2" id="KW-1185">Reference proteome</keyword>
<sequence>MIALLPCSELSNKHRPCESTFKQTIKMILQVLTVVLIAVTQTQGNYNIYNNRQRRSAQCSSSAEPCRLMFEELHPNGTLMYRSAFQQLCSCSCNQGPCSNDWTNRNKIISRRMPSDTITANLHMMFCRAITPARVCSNNEVSVEVSGYLEIPNDLELYRCRCRNRSKPLLLKQRYIENYRFHHNYVCEDSWPTCGPSDRCMTVTSTQSTYHCECPSDKRCRFDETLDVFYTEQAVYCSSR</sequence>